<comment type="caution">
    <text evidence="1">The sequence shown here is derived from an EMBL/GenBank/DDBJ whole genome shotgun (WGS) entry which is preliminary data.</text>
</comment>
<name>A0A0R0LS84_9MICR</name>
<dbReference type="AlphaFoldDB" id="A0A0R0LS84"/>
<dbReference type="EMBL" id="LGUB01001026">
    <property type="protein sequence ID" value="KRH92310.1"/>
    <property type="molecule type" value="Genomic_DNA"/>
</dbReference>
<dbReference type="Proteomes" id="UP000051530">
    <property type="component" value="Unassembled WGS sequence"/>
</dbReference>
<dbReference type="OrthoDB" id="2195201at2759"/>
<evidence type="ECO:0000313" key="2">
    <source>
        <dbReference type="Proteomes" id="UP000051530"/>
    </source>
</evidence>
<dbReference type="VEuPathDB" id="MicrosporidiaDB:M153_78490001001"/>
<accession>A0A0R0LS84</accession>
<dbReference type="InterPro" id="IPR036412">
    <property type="entry name" value="HAD-like_sf"/>
</dbReference>
<organism evidence="1 2">
    <name type="scientific">Pseudoloma neurophilia</name>
    <dbReference type="NCBI Taxonomy" id="146866"/>
    <lineage>
        <taxon>Eukaryota</taxon>
        <taxon>Fungi</taxon>
        <taxon>Fungi incertae sedis</taxon>
        <taxon>Microsporidia</taxon>
        <taxon>Pseudoloma</taxon>
    </lineage>
</organism>
<dbReference type="InterPro" id="IPR023214">
    <property type="entry name" value="HAD_sf"/>
</dbReference>
<sequence length="333" mass="38271">MSKPISDENIGQSSEQLTINETINVKNDFNGPLYIPLNPDNIQKYKSLIKPVKNEPLLVFDIDSTLYSSQNGLEFGLKESFIELFTELFNKNGKKHNFTKSDIAKVVSSLRDIYGITFRGAIKELSVDASYFKNLLKNFPFEKYIKKDDKLKESLDQMKIRKICFTNAGIDHAERVLKAIGIENCFQVIITTDVDNLINENFDESQIIIDELIEKTKEFLKKNKSGQSNVNFDPHDKKDFICKPLDEAYKFIEELFEIDTFDENISKFANISALKGGENTDDSVNQITQKNILFFDDALRNINTANKFGWQTVHVRNDKHIVELINESVNEKL</sequence>
<gene>
    <name evidence="1" type="ORF">M153_78490001001</name>
</gene>
<dbReference type="Pfam" id="PF00702">
    <property type="entry name" value="Hydrolase"/>
    <property type="match status" value="1"/>
</dbReference>
<evidence type="ECO:0000313" key="1">
    <source>
        <dbReference type="EMBL" id="KRH92310.1"/>
    </source>
</evidence>
<feature type="non-terminal residue" evidence="1">
    <location>
        <position position="333"/>
    </location>
</feature>
<reference evidence="1 2" key="1">
    <citation type="submission" date="2015-07" db="EMBL/GenBank/DDBJ databases">
        <title>The genome of Pseudoloma neurophilia, a relevant intracellular parasite of the zebrafish.</title>
        <authorList>
            <person name="Ndikumana S."/>
            <person name="Pelin A."/>
            <person name="Sanders J."/>
            <person name="Corradi N."/>
        </authorList>
    </citation>
    <scope>NUCLEOTIDE SEQUENCE [LARGE SCALE GENOMIC DNA]</scope>
    <source>
        <strain evidence="1 2">MK1</strain>
    </source>
</reference>
<keyword evidence="2" id="KW-1185">Reference proteome</keyword>
<dbReference type="PANTHER" id="PTHR12725:SF117">
    <property type="entry name" value="HALOACID DEHALOGENASE-LIKE HYDROLASE"/>
    <property type="match status" value="1"/>
</dbReference>
<dbReference type="Gene3D" id="3.40.50.1000">
    <property type="entry name" value="HAD superfamily/HAD-like"/>
    <property type="match status" value="1"/>
</dbReference>
<dbReference type="PANTHER" id="PTHR12725">
    <property type="entry name" value="HALOACID DEHALOGENASE-LIKE HYDROLASE"/>
    <property type="match status" value="1"/>
</dbReference>
<dbReference type="GO" id="GO:0016787">
    <property type="term" value="F:hydrolase activity"/>
    <property type="evidence" value="ECO:0007669"/>
    <property type="project" value="UniProtKB-KW"/>
</dbReference>
<keyword evidence="1" id="KW-0378">Hydrolase</keyword>
<proteinExistence type="predicted"/>
<protein>
    <submittedName>
        <fullName evidence="1">Haloacid dehalogenase-like hydrolase</fullName>
    </submittedName>
</protein>
<dbReference type="SUPFAM" id="SSF56784">
    <property type="entry name" value="HAD-like"/>
    <property type="match status" value="1"/>
</dbReference>